<evidence type="ECO:0000256" key="1">
    <source>
        <dbReference type="SAM" id="MobiDB-lite"/>
    </source>
</evidence>
<name>A0A0C2GWM4_9BILA</name>
<feature type="region of interest" description="Disordered" evidence="1">
    <location>
        <begin position="33"/>
        <end position="82"/>
    </location>
</feature>
<proteinExistence type="predicted"/>
<accession>A0A0C2GWM4</accession>
<evidence type="ECO:0000313" key="2">
    <source>
        <dbReference type="EMBL" id="KIH61521.1"/>
    </source>
</evidence>
<gene>
    <name evidence="2" type="ORF">ANCDUO_08207</name>
</gene>
<evidence type="ECO:0000313" key="3">
    <source>
        <dbReference type="Proteomes" id="UP000054047"/>
    </source>
</evidence>
<sequence length="82" mass="8894">MPSRIMAALKATHSKSAKMVKYPRVGEVSEVADSNNIAMEEDQVTAEGQILGETQREAPDISDGQGDPDQETRSETRGTCNK</sequence>
<keyword evidence="3" id="KW-1185">Reference proteome</keyword>
<protein>
    <submittedName>
        <fullName evidence="2">Uncharacterized protein</fullName>
    </submittedName>
</protein>
<dbReference type="EMBL" id="KN730055">
    <property type="protein sequence ID" value="KIH61521.1"/>
    <property type="molecule type" value="Genomic_DNA"/>
</dbReference>
<organism evidence="2 3">
    <name type="scientific">Ancylostoma duodenale</name>
    <dbReference type="NCBI Taxonomy" id="51022"/>
    <lineage>
        <taxon>Eukaryota</taxon>
        <taxon>Metazoa</taxon>
        <taxon>Ecdysozoa</taxon>
        <taxon>Nematoda</taxon>
        <taxon>Chromadorea</taxon>
        <taxon>Rhabditida</taxon>
        <taxon>Rhabditina</taxon>
        <taxon>Rhabditomorpha</taxon>
        <taxon>Strongyloidea</taxon>
        <taxon>Ancylostomatidae</taxon>
        <taxon>Ancylostomatinae</taxon>
        <taxon>Ancylostoma</taxon>
    </lineage>
</organism>
<dbReference type="AlphaFoldDB" id="A0A0C2GWM4"/>
<reference evidence="2 3" key="1">
    <citation type="submission" date="2013-12" db="EMBL/GenBank/DDBJ databases">
        <title>Draft genome of the parsitic nematode Ancylostoma duodenale.</title>
        <authorList>
            <person name="Mitreva M."/>
        </authorList>
    </citation>
    <scope>NUCLEOTIDE SEQUENCE [LARGE SCALE GENOMIC DNA]</scope>
    <source>
        <strain evidence="2 3">Zhejiang</strain>
    </source>
</reference>
<dbReference type="Proteomes" id="UP000054047">
    <property type="component" value="Unassembled WGS sequence"/>
</dbReference>